<dbReference type="PANTHER" id="PTHR24252:SF7">
    <property type="entry name" value="HYALIN"/>
    <property type="match status" value="1"/>
</dbReference>
<dbReference type="InterPro" id="IPR018114">
    <property type="entry name" value="TRYPSIN_HIS"/>
</dbReference>
<keyword evidence="3" id="KW-1133">Transmembrane helix</keyword>
<dbReference type="SUPFAM" id="SSF50494">
    <property type="entry name" value="Trypsin-like serine proteases"/>
    <property type="match status" value="1"/>
</dbReference>
<dbReference type="EMBL" id="VYZN01000069">
    <property type="protein sequence ID" value="KAE9524381.1"/>
    <property type="molecule type" value="Genomic_DNA"/>
</dbReference>
<dbReference type="PROSITE" id="PS00134">
    <property type="entry name" value="TRYPSIN_HIS"/>
    <property type="match status" value="1"/>
</dbReference>
<dbReference type="PANTHER" id="PTHR24252">
    <property type="entry name" value="ACROSIN-RELATED"/>
    <property type="match status" value="1"/>
</dbReference>
<comment type="caution">
    <text evidence="6">The sequence shown here is derived from an EMBL/GenBank/DDBJ whole genome shotgun (WGS) entry which is preliminary data.</text>
</comment>
<feature type="signal peptide" evidence="4">
    <location>
        <begin position="1"/>
        <end position="33"/>
    </location>
</feature>
<name>A0A6G0T382_APHGL</name>
<keyword evidence="2" id="KW-0645">Protease</keyword>
<sequence>MFVMSQRCNRLRCLLVFLPALAVVMLLADRCLGSDNNNNNNGTATPTTAIISASELSSSSQWAEYSTQSSLTNSGGNETAVGKPSKFDEHVEDWQYVDDPLKNVTAVAEPAAVAAGNSTACKTCLTDKAKTRRNKRNHDVRLFKMAVKQSRHRDLYAQLIASVAAKQSYRRKRFRRQAPSSEAAESSTYKQLFRYKRYRRSAAVDDTSAADADTSAADFANTDVANTDVANTGARTRPRDFSLARSSAANSCTGRKRFAGPRSVAAYPNGVIRPYHYNNNHRAGYQPHGLTLAADLQLQQNRRRRYRYAADPYHYKRNGAATSWDRSAEFRRRYLRFPPTHDAPPPAYNNIVGGGNPWSPAAVLPGHLSQQQQQPFSYLPQYPIQPPRSRRRPWVPGVPGSCSGTPWTRERCRRRSAGPTDSKTCWSRSPMTSKRNSLCNTGSCEFLLTCWMASGYIESTCGGFLYVCCDRNSAKTNENIAINTNRASVPVDYGPVTNDPSCGVSVAKQQGAQRRIVGGDEAGFGSFPWQAYIRIGSSRCGGSLVNRYHVVTAGHCVARASARQVQVTLGDYVINSAVEPLPAYTFGVRKISVHPFFKFTPQADRFDVAVLRLDRPVQYMPHIAPICLPDKGEDFLGHYGWAAGWGALQAGSRLRPKTLQAVDVPIIDNRQCERWHKSNGINVIIYDEMMCAGYREGSKDSCQGDSGGPLMLEKTGRWYLIGIVSAGYSCAQRGQPGIYHRVALTVDWISYIINSSVLCIPYLHRVLCESPRRTDVDIVYYNNKTLLYTVRTAFLIPKLFILFITLIIYNKYSMIYTYCVRDIFKLFYFIGIFLITNRILATCTRCAR</sequence>
<feature type="transmembrane region" description="Helical" evidence="3">
    <location>
        <begin position="815"/>
        <end position="835"/>
    </location>
</feature>
<feature type="transmembrane region" description="Helical" evidence="3">
    <location>
        <begin position="748"/>
        <end position="767"/>
    </location>
</feature>
<keyword evidence="7" id="KW-1185">Reference proteome</keyword>
<dbReference type="SMART" id="SM00020">
    <property type="entry name" value="Tryp_SPc"/>
    <property type="match status" value="1"/>
</dbReference>
<reference evidence="6 7" key="1">
    <citation type="submission" date="2019-08" db="EMBL/GenBank/DDBJ databases">
        <title>The genome of the soybean aphid Biotype 1, its phylome, world population structure and adaptation to the North American continent.</title>
        <authorList>
            <person name="Giordano R."/>
            <person name="Donthu R.K."/>
            <person name="Hernandez A.G."/>
            <person name="Wright C.L."/>
            <person name="Zimin A.V."/>
        </authorList>
    </citation>
    <scope>NUCLEOTIDE SEQUENCE [LARGE SCALE GENOMIC DNA]</scope>
    <source>
        <tissue evidence="6">Whole aphids</tissue>
    </source>
</reference>
<feature type="transmembrane region" description="Helical" evidence="3">
    <location>
        <begin position="788"/>
        <end position="809"/>
    </location>
</feature>
<evidence type="ECO:0000313" key="7">
    <source>
        <dbReference type="Proteomes" id="UP000475862"/>
    </source>
</evidence>
<gene>
    <name evidence="6" type="ORF">AGLY_015218</name>
</gene>
<protein>
    <recommendedName>
        <fullName evidence="5">Peptidase S1 domain-containing protein</fullName>
    </recommendedName>
</protein>
<dbReference type="InterPro" id="IPR001314">
    <property type="entry name" value="Peptidase_S1A"/>
</dbReference>
<dbReference type="CDD" id="cd00190">
    <property type="entry name" value="Tryp_SPc"/>
    <property type="match status" value="1"/>
</dbReference>
<dbReference type="InterPro" id="IPR033116">
    <property type="entry name" value="TRYPSIN_SER"/>
</dbReference>
<dbReference type="Pfam" id="PF00089">
    <property type="entry name" value="Trypsin"/>
    <property type="match status" value="1"/>
</dbReference>
<dbReference type="GO" id="GO:0004252">
    <property type="term" value="F:serine-type endopeptidase activity"/>
    <property type="evidence" value="ECO:0007669"/>
    <property type="project" value="InterPro"/>
</dbReference>
<proteinExistence type="predicted"/>
<keyword evidence="1" id="KW-1015">Disulfide bond</keyword>
<keyword evidence="4" id="KW-0732">Signal</keyword>
<dbReference type="AlphaFoldDB" id="A0A6G0T382"/>
<dbReference type="InterPro" id="IPR001254">
    <property type="entry name" value="Trypsin_dom"/>
</dbReference>
<feature type="chain" id="PRO_5026295295" description="Peptidase S1 domain-containing protein" evidence="4">
    <location>
        <begin position="34"/>
        <end position="848"/>
    </location>
</feature>
<keyword evidence="2" id="KW-0720">Serine protease</keyword>
<dbReference type="InterPro" id="IPR043504">
    <property type="entry name" value="Peptidase_S1_PA_chymotrypsin"/>
</dbReference>
<dbReference type="OrthoDB" id="9425590at2759"/>
<dbReference type="PROSITE" id="PS50240">
    <property type="entry name" value="TRYPSIN_DOM"/>
    <property type="match status" value="1"/>
</dbReference>
<organism evidence="6 7">
    <name type="scientific">Aphis glycines</name>
    <name type="common">Soybean aphid</name>
    <dbReference type="NCBI Taxonomy" id="307491"/>
    <lineage>
        <taxon>Eukaryota</taxon>
        <taxon>Metazoa</taxon>
        <taxon>Ecdysozoa</taxon>
        <taxon>Arthropoda</taxon>
        <taxon>Hexapoda</taxon>
        <taxon>Insecta</taxon>
        <taxon>Pterygota</taxon>
        <taxon>Neoptera</taxon>
        <taxon>Paraneoptera</taxon>
        <taxon>Hemiptera</taxon>
        <taxon>Sternorrhyncha</taxon>
        <taxon>Aphidomorpha</taxon>
        <taxon>Aphidoidea</taxon>
        <taxon>Aphididae</taxon>
        <taxon>Aphidini</taxon>
        <taxon>Aphis</taxon>
        <taxon>Aphis</taxon>
    </lineage>
</organism>
<dbReference type="InterPro" id="IPR009003">
    <property type="entry name" value="Peptidase_S1_PA"/>
</dbReference>
<evidence type="ECO:0000313" key="6">
    <source>
        <dbReference type="EMBL" id="KAE9524381.1"/>
    </source>
</evidence>
<evidence type="ECO:0000256" key="4">
    <source>
        <dbReference type="SAM" id="SignalP"/>
    </source>
</evidence>
<dbReference type="Proteomes" id="UP000475862">
    <property type="component" value="Unassembled WGS sequence"/>
</dbReference>
<keyword evidence="3" id="KW-0472">Membrane</keyword>
<evidence type="ECO:0000259" key="5">
    <source>
        <dbReference type="PROSITE" id="PS50240"/>
    </source>
</evidence>
<dbReference type="PROSITE" id="PS00135">
    <property type="entry name" value="TRYPSIN_SER"/>
    <property type="match status" value="1"/>
</dbReference>
<keyword evidence="3" id="KW-0812">Transmembrane</keyword>
<feature type="domain" description="Peptidase S1" evidence="5">
    <location>
        <begin position="516"/>
        <end position="754"/>
    </location>
</feature>
<dbReference type="FunFam" id="2.40.10.10:FF:000072">
    <property type="entry name" value="CLIP-domain serine protease"/>
    <property type="match status" value="1"/>
</dbReference>
<dbReference type="GO" id="GO:0006508">
    <property type="term" value="P:proteolysis"/>
    <property type="evidence" value="ECO:0007669"/>
    <property type="project" value="UniProtKB-KW"/>
</dbReference>
<accession>A0A6G0T382</accession>
<evidence type="ECO:0000256" key="1">
    <source>
        <dbReference type="ARBA" id="ARBA00023157"/>
    </source>
</evidence>
<evidence type="ECO:0000256" key="3">
    <source>
        <dbReference type="SAM" id="Phobius"/>
    </source>
</evidence>
<dbReference type="Gene3D" id="2.40.10.10">
    <property type="entry name" value="Trypsin-like serine proteases"/>
    <property type="match status" value="1"/>
</dbReference>
<evidence type="ECO:0000256" key="2">
    <source>
        <dbReference type="RuleBase" id="RU363034"/>
    </source>
</evidence>
<keyword evidence="2" id="KW-0378">Hydrolase</keyword>
<dbReference type="PRINTS" id="PR00722">
    <property type="entry name" value="CHYMOTRYPSIN"/>
</dbReference>